<evidence type="ECO:0000256" key="1">
    <source>
        <dbReference type="ARBA" id="ARBA00001933"/>
    </source>
</evidence>
<dbReference type="Pfam" id="PF00291">
    <property type="entry name" value="PALP"/>
    <property type="match status" value="1"/>
</dbReference>
<comment type="cofactor">
    <cofactor evidence="1">
        <name>pyridoxal 5'-phosphate</name>
        <dbReference type="ChEBI" id="CHEBI:597326"/>
    </cofactor>
</comment>
<reference evidence="7" key="1">
    <citation type="submission" date="2021-03" db="EMBL/GenBank/DDBJ databases">
        <title>novel species isolated from a fishpond in China.</title>
        <authorList>
            <person name="Lu H."/>
            <person name="Cai Z."/>
        </authorList>
    </citation>
    <scope>NUCLEOTIDE SEQUENCE</scope>
    <source>
        <strain evidence="7">JCM 30855</strain>
    </source>
</reference>
<dbReference type="InterPro" id="IPR001926">
    <property type="entry name" value="TrpB-like_PALP"/>
</dbReference>
<evidence type="ECO:0000313" key="8">
    <source>
        <dbReference type="Proteomes" id="UP000664654"/>
    </source>
</evidence>
<evidence type="ECO:0000256" key="2">
    <source>
        <dbReference type="ARBA" id="ARBA00008639"/>
    </source>
</evidence>
<feature type="domain" description="Tryptophan synthase beta chain-like PALP" evidence="6">
    <location>
        <begin position="8"/>
        <end position="307"/>
    </location>
</feature>
<feature type="modified residue" description="N6-(pyridoxal phosphate)lysine" evidence="5">
    <location>
        <position position="46"/>
    </location>
</feature>
<evidence type="ECO:0000256" key="3">
    <source>
        <dbReference type="ARBA" id="ARBA00022898"/>
    </source>
</evidence>
<name>A0A939IT00_9ALTE</name>
<dbReference type="InterPro" id="IPR036052">
    <property type="entry name" value="TrpB-like_PALP_sf"/>
</dbReference>
<keyword evidence="3 5" id="KW-0663">Pyridoxal phosphate</keyword>
<organism evidence="7 8">
    <name type="scientific">Bowmanella dokdonensis</name>
    <dbReference type="NCBI Taxonomy" id="751969"/>
    <lineage>
        <taxon>Bacteria</taxon>
        <taxon>Pseudomonadati</taxon>
        <taxon>Pseudomonadota</taxon>
        <taxon>Gammaproteobacteria</taxon>
        <taxon>Alteromonadales</taxon>
        <taxon>Alteromonadaceae</taxon>
        <taxon>Bowmanella</taxon>
    </lineage>
</organism>
<gene>
    <name evidence="7" type="ORF">J0A66_17165</name>
</gene>
<dbReference type="GO" id="GO:0019148">
    <property type="term" value="F:D-cysteine desulfhydrase activity"/>
    <property type="evidence" value="ECO:0007669"/>
    <property type="project" value="TreeGrafter"/>
</dbReference>
<evidence type="ECO:0000256" key="5">
    <source>
        <dbReference type="PIRSR" id="PIRSR006278-2"/>
    </source>
</evidence>
<feature type="active site" description="Nucleophile" evidence="4">
    <location>
        <position position="73"/>
    </location>
</feature>
<dbReference type="EMBL" id="JAFKCV010000012">
    <property type="protein sequence ID" value="MBN7826966.1"/>
    <property type="molecule type" value="Genomic_DNA"/>
</dbReference>
<comment type="caution">
    <text evidence="7">The sequence shown here is derived from an EMBL/GenBank/DDBJ whole genome shotgun (WGS) entry which is preliminary data.</text>
</comment>
<dbReference type="RefSeq" id="WP_206575078.1">
    <property type="nucleotide sequence ID" value="NZ_JAFKCV010000012.1"/>
</dbReference>
<dbReference type="NCBIfam" id="TIGR01275">
    <property type="entry name" value="ACC_deam_rel"/>
    <property type="match status" value="1"/>
</dbReference>
<evidence type="ECO:0000313" key="7">
    <source>
        <dbReference type="EMBL" id="MBN7826966.1"/>
    </source>
</evidence>
<dbReference type="AlphaFoldDB" id="A0A939IT00"/>
<accession>A0A939IT00</accession>
<comment type="similarity">
    <text evidence="2">Belongs to the ACC deaminase/D-cysteine desulfhydrase family.</text>
</comment>
<dbReference type="InterPro" id="IPR027278">
    <property type="entry name" value="ACCD_DCysDesulf"/>
</dbReference>
<dbReference type="Gene3D" id="3.40.50.1100">
    <property type="match status" value="2"/>
</dbReference>
<evidence type="ECO:0000259" key="6">
    <source>
        <dbReference type="Pfam" id="PF00291"/>
    </source>
</evidence>
<sequence length="319" mass="33962">MLDNRLPLGVLPTPLEPLKRLSQVLGGPQIWVKRDDLTGLALGGNKTRKLEYILHHALAQGADCIISAGAIQSNHCRQTAAAAARLGLECHLVLGGNEPDEVNGNLLLDKLLGAQIHWAGEKRKGEDIPELAARLKQQGKKPYVVPYGGSNLHGALGYANAVLELAKQTEQRFDHMVFASASGGTHAGILAGTRLVGMDAQILGIRIDKTEGPQGFAGTVLELANLTADELGVEAFDAGHVLLNADYLGGGYAVIGEPEREAIELLAKTEGILLDPVYTGRAMAGLIDLVRKGYFSKDDQVLFWHTGGAPALFAYADKL</sequence>
<evidence type="ECO:0000256" key="4">
    <source>
        <dbReference type="PIRSR" id="PIRSR006278-1"/>
    </source>
</evidence>
<dbReference type="InterPro" id="IPR005966">
    <property type="entry name" value="D-Cys_desShydrase"/>
</dbReference>
<dbReference type="PIRSF" id="PIRSF006278">
    <property type="entry name" value="ACCD_DCysDesulf"/>
    <property type="match status" value="1"/>
</dbReference>
<dbReference type="Proteomes" id="UP000664654">
    <property type="component" value="Unassembled WGS sequence"/>
</dbReference>
<keyword evidence="8" id="KW-1185">Reference proteome</keyword>
<dbReference type="PANTHER" id="PTHR43780:SF2">
    <property type="entry name" value="1-AMINOCYCLOPROPANE-1-CARBOXYLATE DEAMINASE-RELATED"/>
    <property type="match status" value="1"/>
</dbReference>
<dbReference type="SUPFAM" id="SSF53686">
    <property type="entry name" value="Tryptophan synthase beta subunit-like PLP-dependent enzymes"/>
    <property type="match status" value="1"/>
</dbReference>
<proteinExistence type="inferred from homology"/>
<dbReference type="PANTHER" id="PTHR43780">
    <property type="entry name" value="1-AMINOCYCLOPROPANE-1-CARBOXYLATE DEAMINASE-RELATED"/>
    <property type="match status" value="1"/>
</dbReference>
<protein>
    <submittedName>
        <fullName evidence="7">D-cysteine desulfhydrase family protein</fullName>
    </submittedName>
</protein>